<gene>
    <name evidence="2" type="ORF">DES32_1646</name>
</gene>
<dbReference type="InterPro" id="IPR036388">
    <property type="entry name" value="WH-like_DNA-bd_sf"/>
</dbReference>
<sequence>MSDEDQDIPFDQTPPGAAERLVRLSPKVRRIIADNPGPMTFTGTCTYVVGEGEVAVIDPGPNSPAHLAALLESLGTERVRHILVTHTHRDHAAGAAALKAATGADILGCAPYPAATGEDGAGTDAAHDRTYRPDTILREGDVVAGPAYTLETLATPGHTANHLVFALAAERALFSGDHVMAWSTSVVIPPDGRMGDYMASLEKLAGRADTHYWPGHGGGVATPQRMVRALIHHRRLREAAILAELGKGPAHIPTLVSALYRGLDPRLVGAAGLSVLAHLQDLSERGLVHSDGAAGRDAVYTRG</sequence>
<dbReference type="PANTHER" id="PTHR23131">
    <property type="entry name" value="ENDORIBONUCLEASE LACTB2"/>
    <property type="match status" value="1"/>
</dbReference>
<dbReference type="SMART" id="SM00849">
    <property type="entry name" value="Lactamase_B"/>
    <property type="match status" value="1"/>
</dbReference>
<dbReference type="InterPro" id="IPR041516">
    <property type="entry name" value="LACTB2_WH"/>
</dbReference>
<reference evidence="2 3" key="1">
    <citation type="submission" date="2018-08" db="EMBL/GenBank/DDBJ databases">
        <title>Genomic Encyclopedia of Type Strains, Phase IV (KMG-IV): sequencing the most valuable type-strain genomes for metagenomic binning, comparative biology and taxonomic classification.</title>
        <authorList>
            <person name="Goeker M."/>
        </authorList>
    </citation>
    <scope>NUCLEOTIDE SEQUENCE [LARGE SCALE GENOMIC DNA]</scope>
    <source>
        <strain evidence="2 3">BW863</strain>
    </source>
</reference>
<dbReference type="EMBL" id="QUMO01000002">
    <property type="protein sequence ID" value="REF88007.1"/>
    <property type="molecule type" value="Genomic_DNA"/>
</dbReference>
<dbReference type="Pfam" id="PF17778">
    <property type="entry name" value="WHD_BLACT"/>
    <property type="match status" value="1"/>
</dbReference>
<dbReference type="OrthoDB" id="9788263at2"/>
<dbReference type="Proteomes" id="UP000256900">
    <property type="component" value="Unassembled WGS sequence"/>
</dbReference>
<dbReference type="InterPro" id="IPR050662">
    <property type="entry name" value="Sec-metab_biosynth-thioest"/>
</dbReference>
<protein>
    <submittedName>
        <fullName evidence="2">Glyoxylase-like metal-dependent hydrolase (Beta-lactamase superfamily II)</fullName>
    </submittedName>
</protein>
<evidence type="ECO:0000313" key="2">
    <source>
        <dbReference type="EMBL" id="REF88007.1"/>
    </source>
</evidence>
<keyword evidence="2" id="KW-0378">Hydrolase</keyword>
<dbReference type="RefSeq" id="WP_115836138.1">
    <property type="nucleotide sequence ID" value="NZ_CP025086.1"/>
</dbReference>
<dbReference type="Gene3D" id="1.10.10.10">
    <property type="entry name" value="Winged helix-like DNA-binding domain superfamily/Winged helix DNA-binding domain"/>
    <property type="match status" value="1"/>
</dbReference>
<dbReference type="Gene3D" id="3.60.15.10">
    <property type="entry name" value="Ribonuclease Z/Hydroxyacylglutathione hydrolase-like"/>
    <property type="match status" value="1"/>
</dbReference>
<dbReference type="Pfam" id="PF00753">
    <property type="entry name" value="Lactamase_B"/>
    <property type="match status" value="1"/>
</dbReference>
<keyword evidence="3" id="KW-1185">Reference proteome</keyword>
<evidence type="ECO:0000313" key="3">
    <source>
        <dbReference type="Proteomes" id="UP000256900"/>
    </source>
</evidence>
<comment type="caution">
    <text evidence="2">The sequence shown here is derived from an EMBL/GenBank/DDBJ whole genome shotgun (WGS) entry which is preliminary data.</text>
</comment>
<dbReference type="SUPFAM" id="SSF56281">
    <property type="entry name" value="Metallo-hydrolase/oxidoreductase"/>
    <property type="match status" value="1"/>
</dbReference>
<accession>A0A3D9YZC6</accession>
<dbReference type="GO" id="GO:0016787">
    <property type="term" value="F:hydrolase activity"/>
    <property type="evidence" value="ECO:0007669"/>
    <property type="project" value="UniProtKB-KW"/>
</dbReference>
<dbReference type="InterPro" id="IPR036866">
    <property type="entry name" value="RibonucZ/Hydroxyglut_hydro"/>
</dbReference>
<dbReference type="InterPro" id="IPR001279">
    <property type="entry name" value="Metallo-B-lactamas"/>
</dbReference>
<dbReference type="CDD" id="cd16278">
    <property type="entry name" value="metallo-hydrolase-like_MBL-fold"/>
    <property type="match status" value="1"/>
</dbReference>
<proteinExistence type="predicted"/>
<dbReference type="PANTHER" id="PTHR23131:SF0">
    <property type="entry name" value="ENDORIBONUCLEASE LACTB2"/>
    <property type="match status" value="1"/>
</dbReference>
<organism evidence="2 3">
    <name type="scientific">Methylovirgula ligni</name>
    <dbReference type="NCBI Taxonomy" id="569860"/>
    <lineage>
        <taxon>Bacteria</taxon>
        <taxon>Pseudomonadati</taxon>
        <taxon>Pseudomonadota</taxon>
        <taxon>Alphaproteobacteria</taxon>
        <taxon>Hyphomicrobiales</taxon>
        <taxon>Beijerinckiaceae</taxon>
        <taxon>Methylovirgula</taxon>
    </lineage>
</organism>
<evidence type="ECO:0000259" key="1">
    <source>
        <dbReference type="SMART" id="SM00849"/>
    </source>
</evidence>
<dbReference type="AlphaFoldDB" id="A0A3D9YZC6"/>
<name>A0A3D9YZC6_9HYPH</name>
<feature type="domain" description="Metallo-beta-lactamase" evidence="1">
    <location>
        <begin position="42"/>
        <end position="216"/>
    </location>
</feature>